<feature type="compositionally biased region" description="Basic and acidic residues" evidence="1">
    <location>
        <begin position="7"/>
        <end position="22"/>
    </location>
</feature>
<comment type="caution">
    <text evidence="2">The sequence shown here is derived from an EMBL/GenBank/DDBJ whole genome shotgun (WGS) entry which is preliminary data.</text>
</comment>
<evidence type="ECO:0000256" key="1">
    <source>
        <dbReference type="SAM" id="MobiDB-lite"/>
    </source>
</evidence>
<reference evidence="2 3" key="1">
    <citation type="journal article" date="2024" name="IMA Fungus">
        <title>Apiospora arundinis, a panoply of carbohydrate-active enzymes and secondary metabolites.</title>
        <authorList>
            <person name="Sorensen T."/>
            <person name="Petersen C."/>
            <person name="Muurmann A.T."/>
            <person name="Christiansen J.V."/>
            <person name="Brundto M.L."/>
            <person name="Overgaard C.K."/>
            <person name="Boysen A.T."/>
            <person name="Wollenberg R.D."/>
            <person name="Larsen T.O."/>
            <person name="Sorensen J.L."/>
            <person name="Nielsen K.L."/>
            <person name="Sondergaard T.E."/>
        </authorList>
    </citation>
    <scope>NUCLEOTIDE SEQUENCE [LARGE SCALE GENOMIC DNA]</scope>
    <source>
        <strain evidence="2 3">AAU 773</strain>
    </source>
</reference>
<feature type="compositionally biased region" description="Polar residues" evidence="1">
    <location>
        <begin position="65"/>
        <end position="79"/>
    </location>
</feature>
<sequence>MSVSTASKKERPSACPFVHEKPPSATTSDISWHMLEAMMTVPRFPDLTPTDPDEPIHYGIMDRPTANTRMGATSKQQQKTWPKASIRLVAIYRGQAHLGLL</sequence>
<organism evidence="2 3">
    <name type="scientific">Apiospora arundinis</name>
    <dbReference type="NCBI Taxonomy" id="335852"/>
    <lineage>
        <taxon>Eukaryota</taxon>
        <taxon>Fungi</taxon>
        <taxon>Dikarya</taxon>
        <taxon>Ascomycota</taxon>
        <taxon>Pezizomycotina</taxon>
        <taxon>Sordariomycetes</taxon>
        <taxon>Xylariomycetidae</taxon>
        <taxon>Amphisphaeriales</taxon>
        <taxon>Apiosporaceae</taxon>
        <taxon>Apiospora</taxon>
    </lineage>
</organism>
<name>A0ABR2J5C6_9PEZI</name>
<dbReference type="Proteomes" id="UP001390339">
    <property type="component" value="Unassembled WGS sequence"/>
</dbReference>
<protein>
    <submittedName>
        <fullName evidence="2">Uncharacterized protein</fullName>
    </submittedName>
</protein>
<evidence type="ECO:0000313" key="2">
    <source>
        <dbReference type="EMBL" id="KAK8872835.1"/>
    </source>
</evidence>
<feature type="region of interest" description="Disordered" evidence="1">
    <location>
        <begin position="43"/>
        <end position="79"/>
    </location>
</feature>
<gene>
    <name evidence="2" type="ORF">PGQ11_003349</name>
</gene>
<proteinExistence type="predicted"/>
<evidence type="ECO:0000313" key="3">
    <source>
        <dbReference type="Proteomes" id="UP001390339"/>
    </source>
</evidence>
<dbReference type="EMBL" id="JAPCWZ010000003">
    <property type="protein sequence ID" value="KAK8872835.1"/>
    <property type="molecule type" value="Genomic_DNA"/>
</dbReference>
<keyword evidence="3" id="KW-1185">Reference proteome</keyword>
<accession>A0ABR2J5C6</accession>
<feature type="region of interest" description="Disordered" evidence="1">
    <location>
        <begin position="1"/>
        <end position="26"/>
    </location>
</feature>